<evidence type="ECO:0000313" key="3">
    <source>
        <dbReference type="Proteomes" id="UP000008206"/>
    </source>
</evidence>
<evidence type="ECO:0008006" key="4">
    <source>
        <dbReference type="Google" id="ProtNLM"/>
    </source>
</evidence>
<dbReference type="GO" id="GO:0015627">
    <property type="term" value="C:type II protein secretion system complex"/>
    <property type="evidence" value="ECO:0007669"/>
    <property type="project" value="TreeGrafter"/>
</dbReference>
<reference evidence="3" key="1">
    <citation type="journal article" date="2011" name="MBio">
        <title>Novel metabolic attributes of the genus Cyanothece, comprising a group of unicellular nitrogen-fixing Cyanobacteria.</title>
        <authorList>
            <person name="Bandyopadhyay A."/>
            <person name="Elvitigala T."/>
            <person name="Welsh E."/>
            <person name="Stockel J."/>
            <person name="Liberton M."/>
            <person name="Min H."/>
            <person name="Sherman L.A."/>
            <person name="Pakrasi H.B."/>
        </authorList>
    </citation>
    <scope>NUCLEOTIDE SEQUENCE [LARGE SCALE GENOMIC DNA]</scope>
    <source>
        <strain evidence="3">PCC 7822</strain>
    </source>
</reference>
<evidence type="ECO:0000256" key="1">
    <source>
        <dbReference type="SAM" id="Phobius"/>
    </source>
</evidence>
<dbReference type="Proteomes" id="UP000008206">
    <property type="component" value="Chromosome"/>
</dbReference>
<keyword evidence="1" id="KW-0472">Membrane</keyword>
<dbReference type="EMBL" id="CP002198">
    <property type="protein sequence ID" value="ADN14965.1"/>
    <property type="molecule type" value="Genomic_DNA"/>
</dbReference>
<dbReference type="Gene3D" id="1.10.150.320">
    <property type="entry name" value="Photosystem II 12 kDa extrinsic protein"/>
    <property type="match status" value="1"/>
</dbReference>
<dbReference type="InterPro" id="IPR010994">
    <property type="entry name" value="RuvA_2-like"/>
</dbReference>
<gene>
    <name evidence="2" type="ordered locus">Cyan7822_3010</name>
</gene>
<dbReference type="RefSeq" id="WP_013323058.1">
    <property type="nucleotide sequence ID" value="NC_014501.1"/>
</dbReference>
<feature type="transmembrane region" description="Helical" evidence="1">
    <location>
        <begin position="41"/>
        <end position="64"/>
    </location>
</feature>
<dbReference type="PANTHER" id="PTHR21180:SF32">
    <property type="entry name" value="ENDONUCLEASE_EXONUCLEASE_PHOSPHATASE FAMILY DOMAIN-CONTAINING PROTEIN 1"/>
    <property type="match status" value="1"/>
</dbReference>
<dbReference type="KEGG" id="cyj:Cyan7822_3010"/>
<evidence type="ECO:0000313" key="2">
    <source>
        <dbReference type="EMBL" id="ADN14965.1"/>
    </source>
</evidence>
<accession>E0U8V1</accession>
<dbReference type="AlphaFoldDB" id="E0U8V1"/>
<dbReference type="PANTHER" id="PTHR21180">
    <property type="entry name" value="ENDONUCLEASE/EXONUCLEASE/PHOSPHATASE FAMILY DOMAIN-CONTAINING PROTEIN 1"/>
    <property type="match status" value="1"/>
</dbReference>
<feature type="transmembrane region" description="Helical" evidence="1">
    <location>
        <begin position="12"/>
        <end position="29"/>
    </location>
</feature>
<organism evidence="2 3">
    <name type="scientific">Gloeothece verrucosa (strain PCC 7822)</name>
    <name type="common">Cyanothece sp. (strain PCC 7822)</name>
    <dbReference type="NCBI Taxonomy" id="497965"/>
    <lineage>
        <taxon>Bacteria</taxon>
        <taxon>Bacillati</taxon>
        <taxon>Cyanobacteriota</taxon>
        <taxon>Cyanophyceae</taxon>
        <taxon>Oscillatoriophycideae</taxon>
        <taxon>Chroococcales</taxon>
        <taxon>Aphanothecaceae</taxon>
        <taxon>Gloeothece</taxon>
        <taxon>Gloeothece verrucosa</taxon>
    </lineage>
</organism>
<dbReference type="InterPro" id="IPR051675">
    <property type="entry name" value="Endo/Exo/Phosphatase_dom_1"/>
</dbReference>
<dbReference type="SUPFAM" id="SSF47781">
    <property type="entry name" value="RuvA domain 2-like"/>
    <property type="match status" value="2"/>
</dbReference>
<dbReference type="GO" id="GO:0015628">
    <property type="term" value="P:protein secretion by the type II secretion system"/>
    <property type="evidence" value="ECO:0007669"/>
    <property type="project" value="TreeGrafter"/>
</dbReference>
<sequence length="237" mass="26477">MSNLSPYKMPGWMWLSIIPIFGGLAIAYGGKKINNQNLIGLGIGFTAAAIVCSSTQLVLVIWLAQIATAFYLNQQTHSLANSSESSRGYAIADRKTAALIASKKGQIDINTCSKDELVYELGLPIVYANDIEAARQEGYMFTHLEELHEIAGIPENYLYKIEPLISFGYYLHKEVDSSWRRLNAYSETELIECGIHPEIAQKIVSERAKNGFYRSLIDVKNRTGIPIRNYHGIGNRE</sequence>
<dbReference type="Pfam" id="PF12836">
    <property type="entry name" value="HHH_3"/>
    <property type="match status" value="1"/>
</dbReference>
<keyword evidence="1" id="KW-1133">Transmembrane helix</keyword>
<dbReference type="HOGENOM" id="CLU_1183313_0_0_3"/>
<dbReference type="OrthoDB" id="421825at2"/>
<keyword evidence="1" id="KW-0812">Transmembrane</keyword>
<proteinExistence type="predicted"/>
<keyword evidence="3" id="KW-1185">Reference proteome</keyword>
<name>E0U8V1_GLOV7</name>
<dbReference type="eggNOG" id="COG1555">
    <property type="taxonomic scope" value="Bacteria"/>
</dbReference>
<dbReference type="STRING" id="497965.Cyan7822_3010"/>
<protein>
    <recommendedName>
        <fullName evidence="4">ComEA protein</fullName>
    </recommendedName>
</protein>